<dbReference type="Gene3D" id="1.10.510.10">
    <property type="entry name" value="Transferase(Phosphotransferase) domain 1"/>
    <property type="match status" value="1"/>
</dbReference>
<dbReference type="PANTHER" id="PTHR48055">
    <property type="entry name" value="LEUCINE-RICH REPEAT RECEPTOR PROTEIN KINASE EMS1"/>
    <property type="match status" value="1"/>
</dbReference>
<sequence>MGSEVSTYGDVYSFGILLLEMFTGKKPTNYMFTDGLNLHNFVKMTLPVEIADAVLFLQGGIKDTPKQRRATAQKLEEFLSLIFRTGIECSAESSRDPKGISDAALRCAPLGTFFFDKSFKLMLLFCVKKITTASRLKSV</sequence>
<dbReference type="InterPro" id="IPR051564">
    <property type="entry name" value="LRR_receptor-like_kinase"/>
</dbReference>
<dbReference type="GO" id="GO:0016020">
    <property type="term" value="C:membrane"/>
    <property type="evidence" value="ECO:0007669"/>
    <property type="project" value="TreeGrafter"/>
</dbReference>
<dbReference type="Proteomes" id="UP000327085">
    <property type="component" value="Chromosome 4"/>
</dbReference>
<reference evidence="2" key="1">
    <citation type="journal article" date="2020" name="Plant J.">
        <title>Transposons played a major role in the diversification between the closely related almond and peach genomes: results from the almond genome sequence.</title>
        <authorList>
            <person name="Alioto T."/>
            <person name="Alexiou K.G."/>
            <person name="Bardil A."/>
            <person name="Barteri F."/>
            <person name="Castanera R."/>
            <person name="Cruz F."/>
            <person name="Dhingra A."/>
            <person name="Duval H."/>
            <person name="Fernandez I Marti A."/>
            <person name="Frias L."/>
            <person name="Galan B."/>
            <person name="Garcia J.L."/>
            <person name="Howad W."/>
            <person name="Gomez-Garrido J."/>
            <person name="Gut M."/>
            <person name="Julca I."/>
            <person name="Morata J."/>
            <person name="Puigdomenech P."/>
            <person name="Ribeca P."/>
            <person name="Rubio Cabetas M.J."/>
            <person name="Vlasova A."/>
            <person name="Wirthensohn M."/>
            <person name="Garcia-Mas J."/>
            <person name="Gabaldon T."/>
            <person name="Casacuberta J.M."/>
            <person name="Arus P."/>
        </authorList>
    </citation>
    <scope>NUCLEOTIDE SEQUENCE [LARGE SCALE GENOMIC DNA]</scope>
    <source>
        <strain evidence="2">cv. Texas</strain>
    </source>
</reference>
<dbReference type="Gramene" id="VVA34951">
    <property type="protein sequence ID" value="VVA34951"/>
    <property type="gene ID" value="Prudul26B015155"/>
</dbReference>
<accession>A0A5E4G576</accession>
<gene>
    <name evidence="1" type="ORF">ALMOND_2B015155</name>
</gene>
<evidence type="ECO:0000313" key="1">
    <source>
        <dbReference type="EMBL" id="VVA34951.1"/>
    </source>
</evidence>
<name>A0A5E4G576_PRUDU</name>
<dbReference type="AlphaFoldDB" id="A0A5E4G576"/>
<dbReference type="OMA" id="FCVKKIT"/>
<dbReference type="InterPro" id="IPR011009">
    <property type="entry name" value="Kinase-like_dom_sf"/>
</dbReference>
<dbReference type="SUPFAM" id="SSF56112">
    <property type="entry name" value="Protein kinase-like (PK-like)"/>
    <property type="match status" value="1"/>
</dbReference>
<evidence type="ECO:0000313" key="2">
    <source>
        <dbReference type="Proteomes" id="UP000327085"/>
    </source>
</evidence>
<dbReference type="PANTHER" id="PTHR48055:SF55">
    <property type="entry name" value="PROTEIN KINASE DOMAIN-CONTAINING PROTEIN"/>
    <property type="match status" value="1"/>
</dbReference>
<proteinExistence type="predicted"/>
<protein>
    <submittedName>
        <fullName evidence="1">PREDICTED: probable LRR receptor</fullName>
    </submittedName>
</protein>
<dbReference type="InParanoid" id="A0A5E4G576"/>
<organism evidence="1 2">
    <name type="scientific">Prunus dulcis</name>
    <name type="common">Almond</name>
    <name type="synonym">Amygdalus dulcis</name>
    <dbReference type="NCBI Taxonomy" id="3755"/>
    <lineage>
        <taxon>Eukaryota</taxon>
        <taxon>Viridiplantae</taxon>
        <taxon>Streptophyta</taxon>
        <taxon>Embryophyta</taxon>
        <taxon>Tracheophyta</taxon>
        <taxon>Spermatophyta</taxon>
        <taxon>Magnoliopsida</taxon>
        <taxon>eudicotyledons</taxon>
        <taxon>Gunneridae</taxon>
        <taxon>Pentapetalae</taxon>
        <taxon>rosids</taxon>
        <taxon>fabids</taxon>
        <taxon>Rosales</taxon>
        <taxon>Rosaceae</taxon>
        <taxon>Amygdaloideae</taxon>
        <taxon>Amygdaleae</taxon>
        <taxon>Prunus</taxon>
    </lineage>
</organism>
<keyword evidence="1" id="KW-0675">Receptor</keyword>
<dbReference type="EMBL" id="CABIKO010000361">
    <property type="protein sequence ID" value="VVA34951.1"/>
    <property type="molecule type" value="Genomic_DNA"/>
</dbReference>